<dbReference type="GO" id="GO:0004807">
    <property type="term" value="F:triose-phosphate isomerase activity"/>
    <property type="evidence" value="ECO:0000318"/>
    <property type="project" value="GO_Central"/>
</dbReference>
<accession>A0A804QP90</accession>
<sequence>MANLAVIQRERKRRAPCILFLKRRKSSADEAVVYKAVEFVADKVAYALTQGLKVIACIGETLEQREAGTTMDVVAAQTKAIAEKISDWTNIVLAYEPVWAIGTGKVSTPTQAQEVHDGLRKWLHSNVSPTVVELTRIIYGGSVNGANCKELAAQPDVDGFLVGGASLKVNRDRYNDGSIKHSLLKQSSLDLLTIETPGLNIETVKVPDGSNVLTNEQLDAYVVNHSLSQDQLFSILDVSPSCAYIGTNTKVCAGIAEADSCASGAGISLVDDRTPEDKERWWRRGLRAISEGTLAIVLLAGGQIIELNKPIRFADCSSHHSKFVMEHDHQAYEEVDHYAKRKAANICASTGARAVKIKIEASRIPPNGLVRRTDKEQKVSTHEFRQLTKNELPPKETEDAYGSGLFLNIHELELQAYRSTVRALRAAGPLTWEQESLLTNLRLSLNISNEEHLLQLRHLLSL</sequence>
<dbReference type="AlphaFoldDB" id="A0A804QP90"/>
<dbReference type="Pfam" id="PF00121">
    <property type="entry name" value="TIM"/>
    <property type="match status" value="1"/>
</dbReference>
<feature type="domain" description="ENT" evidence="7">
    <location>
        <begin position="405"/>
        <end position="462"/>
    </location>
</feature>
<dbReference type="EnsemblPlants" id="Zm00001eb346020_T001">
    <property type="protein sequence ID" value="Zm00001eb346020_P001"/>
    <property type="gene ID" value="Zm00001eb346020"/>
</dbReference>
<dbReference type="InterPro" id="IPR036142">
    <property type="entry name" value="ENT_dom-like_sf"/>
</dbReference>
<proteinExistence type="inferred from homology"/>
<dbReference type="GO" id="GO:0005829">
    <property type="term" value="C:cytosol"/>
    <property type="evidence" value="ECO:0000318"/>
    <property type="project" value="GO_Central"/>
</dbReference>
<comment type="subcellular location">
    <subcellularLocation>
        <location evidence="1">Nucleus</location>
    </subcellularLocation>
</comment>
<keyword evidence="9" id="KW-1185">Reference proteome</keyword>
<evidence type="ECO:0000259" key="7">
    <source>
        <dbReference type="PROSITE" id="PS51138"/>
    </source>
</evidence>
<dbReference type="GO" id="GO:0005634">
    <property type="term" value="C:nucleus"/>
    <property type="evidence" value="ECO:0007669"/>
    <property type="project" value="UniProtKB-SubCell"/>
</dbReference>
<dbReference type="SUPFAM" id="SSF51351">
    <property type="entry name" value="Triosephosphate isomerase (TIM)"/>
    <property type="match status" value="1"/>
</dbReference>
<dbReference type="NCBIfam" id="TIGR00419">
    <property type="entry name" value="tim"/>
    <property type="match status" value="1"/>
</dbReference>
<dbReference type="GO" id="GO:0019563">
    <property type="term" value="P:glycerol catabolic process"/>
    <property type="evidence" value="ECO:0000318"/>
    <property type="project" value="GO_Central"/>
</dbReference>
<dbReference type="GO" id="GO:0046166">
    <property type="term" value="P:glyceraldehyde-3-phosphate biosynthetic process"/>
    <property type="evidence" value="ECO:0000318"/>
    <property type="project" value="GO_Central"/>
</dbReference>
<dbReference type="InterPro" id="IPR000652">
    <property type="entry name" value="Triosephosphate_isomerase"/>
</dbReference>
<evidence type="ECO:0000313" key="9">
    <source>
        <dbReference type="Proteomes" id="UP000007305"/>
    </source>
</evidence>
<evidence type="ECO:0000256" key="3">
    <source>
        <dbReference type="ARBA" id="ARBA00011738"/>
    </source>
</evidence>
<dbReference type="Gramene" id="Zm00001eb346020_T001">
    <property type="protein sequence ID" value="Zm00001eb346020_P001"/>
    <property type="gene ID" value="Zm00001eb346020"/>
</dbReference>
<comment type="subunit">
    <text evidence="3">Homodimer.</text>
</comment>
<dbReference type="Gene3D" id="1.10.1240.40">
    <property type="entry name" value="ENT domain"/>
    <property type="match status" value="1"/>
</dbReference>
<dbReference type="PROSITE" id="PS51440">
    <property type="entry name" value="TIM_2"/>
    <property type="match status" value="1"/>
</dbReference>
<dbReference type="Proteomes" id="UP000007305">
    <property type="component" value="Chromosome 8"/>
</dbReference>
<evidence type="ECO:0000256" key="2">
    <source>
        <dbReference type="ARBA" id="ARBA00007422"/>
    </source>
</evidence>
<keyword evidence="5" id="KW-0539">Nucleus</keyword>
<keyword evidence="4" id="KW-0413">Isomerase</keyword>
<reference evidence="9" key="1">
    <citation type="journal article" date="2009" name="Science">
        <title>The B73 maize genome: complexity, diversity, and dynamics.</title>
        <authorList>
            <person name="Schnable P.S."/>
            <person name="Ware D."/>
            <person name="Fulton R.S."/>
            <person name="Stein J.C."/>
            <person name="Wei F."/>
            <person name="Pasternak S."/>
            <person name="Liang C."/>
            <person name="Zhang J."/>
            <person name="Fulton L."/>
            <person name="Graves T.A."/>
            <person name="Minx P."/>
            <person name="Reily A.D."/>
            <person name="Courtney L."/>
            <person name="Kruchowski S.S."/>
            <person name="Tomlinson C."/>
            <person name="Strong C."/>
            <person name="Delehaunty K."/>
            <person name="Fronick C."/>
            <person name="Courtney B."/>
            <person name="Rock S.M."/>
            <person name="Belter E."/>
            <person name="Du F."/>
            <person name="Kim K."/>
            <person name="Abbott R.M."/>
            <person name="Cotton M."/>
            <person name="Levy A."/>
            <person name="Marchetto P."/>
            <person name="Ochoa K."/>
            <person name="Jackson S.M."/>
            <person name="Gillam B."/>
            <person name="Chen W."/>
            <person name="Yan L."/>
            <person name="Higginbotham J."/>
            <person name="Cardenas M."/>
            <person name="Waligorski J."/>
            <person name="Applebaum E."/>
            <person name="Phelps L."/>
            <person name="Falcone J."/>
            <person name="Kanchi K."/>
            <person name="Thane T."/>
            <person name="Scimone A."/>
            <person name="Thane N."/>
            <person name="Henke J."/>
            <person name="Wang T."/>
            <person name="Ruppert J."/>
            <person name="Shah N."/>
            <person name="Rotter K."/>
            <person name="Hodges J."/>
            <person name="Ingenthron E."/>
            <person name="Cordes M."/>
            <person name="Kohlberg S."/>
            <person name="Sgro J."/>
            <person name="Delgado B."/>
            <person name="Mead K."/>
            <person name="Chinwalla A."/>
            <person name="Leonard S."/>
            <person name="Crouse K."/>
            <person name="Collura K."/>
            <person name="Kudrna D."/>
            <person name="Currie J."/>
            <person name="He R."/>
            <person name="Angelova A."/>
            <person name="Rajasekar S."/>
            <person name="Mueller T."/>
            <person name="Lomeli R."/>
            <person name="Scara G."/>
            <person name="Ko A."/>
            <person name="Delaney K."/>
            <person name="Wissotski M."/>
            <person name="Lopez G."/>
            <person name="Campos D."/>
            <person name="Braidotti M."/>
            <person name="Ashley E."/>
            <person name="Golser W."/>
            <person name="Kim H."/>
            <person name="Lee S."/>
            <person name="Lin J."/>
            <person name="Dujmic Z."/>
            <person name="Kim W."/>
            <person name="Talag J."/>
            <person name="Zuccolo A."/>
            <person name="Fan C."/>
            <person name="Sebastian A."/>
            <person name="Kramer M."/>
            <person name="Spiegel L."/>
            <person name="Nascimento L."/>
            <person name="Zutavern T."/>
            <person name="Miller B."/>
            <person name="Ambroise C."/>
            <person name="Muller S."/>
            <person name="Spooner W."/>
            <person name="Narechania A."/>
            <person name="Ren L."/>
            <person name="Wei S."/>
            <person name="Kumari S."/>
            <person name="Faga B."/>
            <person name="Levy M.J."/>
            <person name="McMahan L."/>
            <person name="Van Buren P."/>
            <person name="Vaughn M.W."/>
            <person name="Ying K."/>
            <person name="Yeh C.-T."/>
            <person name="Emrich S.J."/>
            <person name="Jia Y."/>
            <person name="Kalyanaraman A."/>
            <person name="Hsia A.-P."/>
            <person name="Barbazuk W.B."/>
            <person name="Baucom R.S."/>
            <person name="Brutnell T.P."/>
            <person name="Carpita N.C."/>
            <person name="Chaparro C."/>
            <person name="Chia J.-M."/>
            <person name="Deragon J.-M."/>
            <person name="Estill J.C."/>
            <person name="Fu Y."/>
            <person name="Jeddeloh J.A."/>
            <person name="Han Y."/>
            <person name="Lee H."/>
            <person name="Li P."/>
            <person name="Lisch D.R."/>
            <person name="Liu S."/>
            <person name="Liu Z."/>
            <person name="Nagel D.H."/>
            <person name="McCann M.C."/>
            <person name="SanMiguel P."/>
            <person name="Myers A.M."/>
            <person name="Nettleton D."/>
            <person name="Nguyen J."/>
            <person name="Penning B.W."/>
            <person name="Ponnala L."/>
            <person name="Schneider K.L."/>
            <person name="Schwartz D.C."/>
            <person name="Sharma A."/>
            <person name="Soderlund C."/>
            <person name="Springer N.M."/>
            <person name="Sun Q."/>
            <person name="Wang H."/>
            <person name="Waterman M."/>
            <person name="Westerman R."/>
            <person name="Wolfgruber T.K."/>
            <person name="Yang L."/>
            <person name="Yu Y."/>
            <person name="Zhang L."/>
            <person name="Zhou S."/>
            <person name="Zhu Q."/>
            <person name="Bennetzen J.L."/>
            <person name="Dawe R.K."/>
            <person name="Jiang J."/>
            <person name="Jiang N."/>
            <person name="Presting G.G."/>
            <person name="Wessler S.R."/>
            <person name="Aluru S."/>
            <person name="Martienssen R.A."/>
            <person name="Clifton S.W."/>
            <person name="McCombie W.R."/>
            <person name="Wing R.A."/>
            <person name="Wilson R.K."/>
        </authorList>
    </citation>
    <scope>NUCLEOTIDE SEQUENCE [LARGE SCALE GENOMIC DNA]</scope>
    <source>
        <strain evidence="9">cv. B73</strain>
    </source>
</reference>
<evidence type="ECO:0000256" key="5">
    <source>
        <dbReference type="ARBA" id="ARBA00023242"/>
    </source>
</evidence>
<evidence type="ECO:0000256" key="4">
    <source>
        <dbReference type="ARBA" id="ARBA00023235"/>
    </source>
</evidence>
<dbReference type="PROSITE" id="PS51138">
    <property type="entry name" value="ENT"/>
    <property type="match status" value="1"/>
</dbReference>
<dbReference type="PANTHER" id="PTHR21139">
    <property type="entry name" value="TRIOSEPHOSPHATE ISOMERASE"/>
    <property type="match status" value="1"/>
</dbReference>
<reference evidence="8" key="2">
    <citation type="submission" date="2019-07" db="EMBL/GenBank/DDBJ databases">
        <authorList>
            <person name="Seetharam A."/>
            <person name="Woodhouse M."/>
            <person name="Cannon E."/>
        </authorList>
    </citation>
    <scope>NUCLEOTIDE SEQUENCE [LARGE SCALE GENOMIC DNA]</scope>
    <source>
        <strain evidence="8">cv. B73</strain>
    </source>
</reference>
<dbReference type="Pfam" id="PF03735">
    <property type="entry name" value="ENT"/>
    <property type="match status" value="1"/>
</dbReference>
<dbReference type="InterPro" id="IPR013785">
    <property type="entry name" value="Aldolase_TIM"/>
</dbReference>
<dbReference type="PROSITE" id="PS00171">
    <property type="entry name" value="TIM_1"/>
    <property type="match status" value="1"/>
</dbReference>
<dbReference type="GO" id="GO:0006094">
    <property type="term" value="P:gluconeogenesis"/>
    <property type="evidence" value="ECO:0000318"/>
    <property type="project" value="GO_Central"/>
</dbReference>
<dbReference type="SMART" id="SM01191">
    <property type="entry name" value="ENT"/>
    <property type="match status" value="1"/>
</dbReference>
<comment type="pathway">
    <text evidence="6">Carbohydrate biosynthesis.</text>
</comment>
<dbReference type="CDD" id="cd00311">
    <property type="entry name" value="TIM"/>
    <property type="match status" value="1"/>
</dbReference>
<reference evidence="8" key="3">
    <citation type="submission" date="2021-05" db="UniProtKB">
        <authorList>
            <consortium name="EnsemblPlants"/>
        </authorList>
    </citation>
    <scope>IDENTIFICATION</scope>
    <source>
        <strain evidence="8">cv. B73</strain>
    </source>
</reference>
<dbReference type="FunFam" id="3.20.20.70:FF:000398">
    <property type="entry name" value="Triosephosphate isomerase cytosolic"/>
    <property type="match status" value="1"/>
</dbReference>
<dbReference type="InterPro" id="IPR005491">
    <property type="entry name" value="ENT_dom"/>
</dbReference>
<evidence type="ECO:0000313" key="8">
    <source>
        <dbReference type="EnsemblPlants" id="Zm00001eb346020_P001"/>
    </source>
</evidence>
<dbReference type="SUPFAM" id="SSF158639">
    <property type="entry name" value="ENT-like"/>
    <property type="match status" value="1"/>
</dbReference>
<name>A0A804QP90_MAIZE</name>
<dbReference type="PANTHER" id="PTHR21139:SF37">
    <property type="entry name" value="OS01G0841600 PROTEIN"/>
    <property type="match status" value="1"/>
</dbReference>
<dbReference type="InterPro" id="IPR035990">
    <property type="entry name" value="TIM_sf"/>
</dbReference>
<dbReference type="Gene3D" id="3.20.20.70">
    <property type="entry name" value="Aldolase class I"/>
    <property type="match status" value="1"/>
</dbReference>
<comment type="similarity">
    <text evidence="2">Belongs to the triosephosphate isomerase family.</text>
</comment>
<evidence type="ECO:0000256" key="1">
    <source>
        <dbReference type="ARBA" id="ARBA00004123"/>
    </source>
</evidence>
<organism evidence="8 9">
    <name type="scientific">Zea mays</name>
    <name type="common">Maize</name>
    <dbReference type="NCBI Taxonomy" id="4577"/>
    <lineage>
        <taxon>Eukaryota</taxon>
        <taxon>Viridiplantae</taxon>
        <taxon>Streptophyta</taxon>
        <taxon>Embryophyta</taxon>
        <taxon>Tracheophyta</taxon>
        <taxon>Spermatophyta</taxon>
        <taxon>Magnoliopsida</taxon>
        <taxon>Liliopsida</taxon>
        <taxon>Poales</taxon>
        <taxon>Poaceae</taxon>
        <taxon>PACMAD clade</taxon>
        <taxon>Panicoideae</taxon>
        <taxon>Andropogonodae</taxon>
        <taxon>Andropogoneae</taxon>
        <taxon>Tripsacinae</taxon>
        <taxon>Zea</taxon>
    </lineage>
</organism>
<protein>
    <recommendedName>
        <fullName evidence="7">ENT domain-containing protein</fullName>
    </recommendedName>
</protein>
<dbReference type="InParanoid" id="A0A804QP90"/>
<evidence type="ECO:0000256" key="6">
    <source>
        <dbReference type="ARBA" id="ARBA00024331"/>
    </source>
</evidence>
<dbReference type="GO" id="GO:0006096">
    <property type="term" value="P:glycolytic process"/>
    <property type="evidence" value="ECO:0000318"/>
    <property type="project" value="GO_Central"/>
</dbReference>
<dbReference type="InterPro" id="IPR020861">
    <property type="entry name" value="Triosephosphate_isomerase_AS"/>
</dbReference>